<evidence type="ECO:0000313" key="3">
    <source>
        <dbReference type="Proteomes" id="UP001501153"/>
    </source>
</evidence>
<dbReference type="Proteomes" id="UP001501153">
    <property type="component" value="Unassembled WGS sequence"/>
</dbReference>
<comment type="caution">
    <text evidence="2">The sequence shown here is derived from an EMBL/GenBank/DDBJ whole genome shotgun (WGS) entry which is preliminary data.</text>
</comment>
<sequence length="85" mass="9941">MPWALTHDDTLPNGVALCPNLHRAFDRYLFWVDDDYRIQLTSDFEEHAGGAHGICQFADRQLQLPKNPAWWPRLENFRAQRATAF</sequence>
<feature type="domain" description="HNH nuclease" evidence="1">
    <location>
        <begin position="9"/>
        <end position="33"/>
    </location>
</feature>
<protein>
    <recommendedName>
        <fullName evidence="1">HNH nuclease domain-containing protein</fullName>
    </recommendedName>
</protein>
<gene>
    <name evidence="2" type="ORF">GCM10023185_19310</name>
</gene>
<dbReference type="EMBL" id="BAABGZ010000018">
    <property type="protein sequence ID" value="GAA4355963.1"/>
    <property type="molecule type" value="Genomic_DNA"/>
</dbReference>
<keyword evidence="3" id="KW-1185">Reference proteome</keyword>
<organism evidence="2 3">
    <name type="scientific">Hymenobacter saemangeumensis</name>
    <dbReference type="NCBI Taxonomy" id="1084522"/>
    <lineage>
        <taxon>Bacteria</taxon>
        <taxon>Pseudomonadati</taxon>
        <taxon>Bacteroidota</taxon>
        <taxon>Cytophagia</taxon>
        <taxon>Cytophagales</taxon>
        <taxon>Hymenobacteraceae</taxon>
        <taxon>Hymenobacter</taxon>
    </lineage>
</organism>
<evidence type="ECO:0000313" key="2">
    <source>
        <dbReference type="EMBL" id="GAA4355963.1"/>
    </source>
</evidence>
<reference evidence="3" key="1">
    <citation type="journal article" date="2019" name="Int. J. Syst. Evol. Microbiol.">
        <title>The Global Catalogue of Microorganisms (GCM) 10K type strain sequencing project: providing services to taxonomists for standard genome sequencing and annotation.</title>
        <authorList>
            <consortium name="The Broad Institute Genomics Platform"/>
            <consortium name="The Broad Institute Genome Sequencing Center for Infectious Disease"/>
            <person name="Wu L."/>
            <person name="Ma J."/>
        </authorList>
    </citation>
    <scope>NUCLEOTIDE SEQUENCE [LARGE SCALE GENOMIC DNA]</scope>
    <source>
        <strain evidence="3">JCM 17923</strain>
    </source>
</reference>
<name>A0ABP8IC76_9BACT</name>
<proteinExistence type="predicted"/>
<accession>A0ABP8IC76</accession>
<evidence type="ECO:0000259" key="1">
    <source>
        <dbReference type="Pfam" id="PF13391"/>
    </source>
</evidence>
<dbReference type="Pfam" id="PF13391">
    <property type="entry name" value="HNH_2"/>
    <property type="match status" value="1"/>
</dbReference>
<dbReference type="InterPro" id="IPR003615">
    <property type="entry name" value="HNH_nuc"/>
</dbReference>